<dbReference type="InterPro" id="IPR055774">
    <property type="entry name" value="DUF7350"/>
</dbReference>
<protein>
    <submittedName>
        <fullName evidence="3">Iron transporter</fullName>
    </submittedName>
</protein>
<dbReference type="PROSITE" id="PS51257">
    <property type="entry name" value="PROKAR_LIPOPROTEIN"/>
    <property type="match status" value="1"/>
</dbReference>
<dbReference type="RefSeq" id="WP_224828828.1">
    <property type="nucleotide sequence ID" value="NZ_JAIVEF010000011.1"/>
</dbReference>
<evidence type="ECO:0000313" key="4">
    <source>
        <dbReference type="Proteomes" id="UP001595925"/>
    </source>
</evidence>
<feature type="domain" description="DUF7350" evidence="2">
    <location>
        <begin position="261"/>
        <end position="375"/>
    </location>
</feature>
<evidence type="ECO:0000256" key="1">
    <source>
        <dbReference type="SAM" id="MobiDB-lite"/>
    </source>
</evidence>
<name>A0ABD5QCZ5_9EURY</name>
<dbReference type="AlphaFoldDB" id="A0ABD5QCZ5"/>
<evidence type="ECO:0000313" key="3">
    <source>
        <dbReference type="EMBL" id="MFC4987465.1"/>
    </source>
</evidence>
<dbReference type="EMBL" id="JBHSJG010000026">
    <property type="protein sequence ID" value="MFC4987465.1"/>
    <property type="molecule type" value="Genomic_DNA"/>
</dbReference>
<evidence type="ECO:0000259" key="2">
    <source>
        <dbReference type="Pfam" id="PF24041"/>
    </source>
</evidence>
<sequence length="378" mass="40763">MNRRAVLRRAGTAGGLALAGCLEGLGFEEESAWRDPPLVSDRPDAVYVPASTETMGTYGRAVGEEYAVSLSYTVPHRFWTVAGRETSRVTVGTDDTIHLMCTVWAPGTDHVLPVEVGGDLRRDGESVRSFSPWPMLSQRMGFHYGDNVALPEEGAYTLELSVGPTTARPVGEFEGRFERQETFELGFEYERSQIHEVEFEEVPEDRRGERGALELMDHSGMDGEGRNGDHDGENGSHAASDGGTSDDPGHPPTSRGVPIGELPGTVLGSARTGDAELSVVETDPVYDAESYLAVFARTPHNDVVLPFMSLSARIGGEEAALTETLAPELGPHHGVETDALEAGTEITVAVEAIPQVARHDGYETAFFEFEDVTVTVGE</sequence>
<comment type="caution">
    <text evidence="3">The sequence shown here is derived from an EMBL/GenBank/DDBJ whole genome shotgun (WGS) entry which is preliminary data.</text>
</comment>
<reference evidence="3 4" key="1">
    <citation type="journal article" date="2019" name="Int. J. Syst. Evol. Microbiol.">
        <title>The Global Catalogue of Microorganisms (GCM) 10K type strain sequencing project: providing services to taxonomists for standard genome sequencing and annotation.</title>
        <authorList>
            <consortium name="The Broad Institute Genomics Platform"/>
            <consortium name="The Broad Institute Genome Sequencing Center for Infectious Disease"/>
            <person name="Wu L."/>
            <person name="Ma J."/>
        </authorList>
    </citation>
    <scope>NUCLEOTIDE SEQUENCE [LARGE SCALE GENOMIC DNA]</scope>
    <source>
        <strain evidence="3 4">CGMCC 1.15824</strain>
    </source>
</reference>
<proteinExistence type="predicted"/>
<dbReference type="Gene3D" id="2.60.40.2480">
    <property type="entry name" value="Periplasmic metal-binding protein Tp34-type"/>
    <property type="match status" value="1"/>
</dbReference>
<organism evidence="3 4">
    <name type="scientific">Saliphagus infecundisoli</name>
    <dbReference type="NCBI Taxonomy" id="1849069"/>
    <lineage>
        <taxon>Archaea</taxon>
        <taxon>Methanobacteriati</taxon>
        <taxon>Methanobacteriota</taxon>
        <taxon>Stenosarchaea group</taxon>
        <taxon>Halobacteria</taxon>
        <taxon>Halobacteriales</taxon>
        <taxon>Natrialbaceae</taxon>
        <taxon>Saliphagus</taxon>
    </lineage>
</organism>
<feature type="compositionally biased region" description="Basic and acidic residues" evidence="1">
    <location>
        <begin position="215"/>
        <end position="234"/>
    </location>
</feature>
<dbReference type="Pfam" id="PF24041">
    <property type="entry name" value="DUF7350"/>
    <property type="match status" value="1"/>
</dbReference>
<keyword evidence="4" id="KW-1185">Reference proteome</keyword>
<feature type="region of interest" description="Disordered" evidence="1">
    <location>
        <begin position="215"/>
        <end position="269"/>
    </location>
</feature>
<dbReference type="Proteomes" id="UP001595925">
    <property type="component" value="Unassembled WGS sequence"/>
</dbReference>
<gene>
    <name evidence="3" type="ORF">ACFPFO_06760</name>
</gene>
<dbReference type="InterPro" id="IPR038482">
    <property type="entry name" value="Tp34-type_sf"/>
</dbReference>
<accession>A0ABD5QCZ5</accession>